<dbReference type="PANTHER" id="PTHR12994:SF17">
    <property type="entry name" value="LD30995P"/>
    <property type="match status" value="1"/>
</dbReference>
<evidence type="ECO:0000313" key="2">
    <source>
        <dbReference type="EMBL" id="BBE16979.1"/>
    </source>
</evidence>
<keyword evidence="3" id="KW-1185">Reference proteome</keyword>
<organism evidence="2 3">
    <name type="scientific">Aquipluma nitroreducens</name>
    <dbReference type="NCBI Taxonomy" id="2010828"/>
    <lineage>
        <taxon>Bacteria</taxon>
        <taxon>Pseudomonadati</taxon>
        <taxon>Bacteroidota</taxon>
        <taxon>Bacteroidia</taxon>
        <taxon>Marinilabiliales</taxon>
        <taxon>Prolixibacteraceae</taxon>
        <taxon>Aquipluma</taxon>
    </lineage>
</organism>
<dbReference type="GO" id="GO:0016805">
    <property type="term" value="F:dipeptidase activity"/>
    <property type="evidence" value="ECO:0007669"/>
    <property type="project" value="UniProtKB-KW"/>
</dbReference>
<dbReference type="Pfam" id="PF03577">
    <property type="entry name" value="Peptidase_C69"/>
    <property type="match status" value="1"/>
</dbReference>
<dbReference type="GO" id="GO:0070004">
    <property type="term" value="F:cysteine-type exopeptidase activity"/>
    <property type="evidence" value="ECO:0007669"/>
    <property type="project" value="InterPro"/>
</dbReference>
<dbReference type="Proteomes" id="UP001193389">
    <property type="component" value="Chromosome"/>
</dbReference>
<keyword evidence="1" id="KW-0645">Protease</keyword>
<protein>
    <recommendedName>
        <fullName evidence="1">Dipeptidase</fullName>
        <ecNumber evidence="1">3.4.-.-</ecNumber>
    </recommendedName>
</protein>
<dbReference type="RefSeq" id="WP_318350010.1">
    <property type="nucleotide sequence ID" value="NZ_AP018694.1"/>
</dbReference>
<dbReference type="InterPro" id="IPR005322">
    <property type="entry name" value="Peptidase_C69"/>
</dbReference>
<keyword evidence="1" id="KW-0224">Dipeptidase</keyword>
<proteinExistence type="inferred from homology"/>
<sequence length="564" mass="63319">MIRKVQRIVFLSLLAVIWSIQGSFGCTNFIISKGATIDGSTMITYAADSHTLYGELYYQPAQDFPAGSLRDIYEWDTGKFLGRIPQLAHTNSVVGNMNEFQVSIGETTFGGREVLFKQSGAIMDYGSLIYVALQRAKTAREAIEVMTNLVEKYGYASEGESFSISDPNEVWILEMIGKGEGEKGAVWVAQRIPDGYISGHANQARITTFPMNDPANCLFAKDVISFAREKGWFDGKNTEFSFSDIYAPVDFSGARFSDARVFAGFNKVYSGMKQYEEYALGNVKHGGENKFPSNRMPLWVKPDKKLTVQDVMGMMRDHYEGTALDMTKDIGAGPFKLPYRWRPLTFKVDSASYVNERAISTQQTGFSFVAQSRSWLPNPIGGILWFGVDDTYSTCYVPMYCGITQIPECFKVGNGDLLTFSETSAFWAFNVVSNFAYLRYDAMIPDVLKVQKNLEDKFVAYTPSVDMAAQSLWNSGKKAETLQFLTDYSVNQANGMTIEWKKLAQFLFVKFMDGNIKKEKNGVFERTETGMPQNPDQPGYSDWWKKVIVDGTGDHLKMLGEPSH</sequence>
<keyword evidence="1" id="KW-0378">Hydrolase</keyword>
<gene>
    <name evidence="2" type="ORF">AQPE_1126</name>
</gene>
<evidence type="ECO:0000313" key="3">
    <source>
        <dbReference type="Proteomes" id="UP001193389"/>
    </source>
</evidence>
<name>A0A5K7S626_9BACT</name>
<comment type="catalytic activity">
    <reaction evidence="1">
        <text>an L-aminoacyl-L-amino acid + H2O = 2 an L-alpha-amino acid</text>
        <dbReference type="Rhea" id="RHEA:48940"/>
        <dbReference type="ChEBI" id="CHEBI:15377"/>
        <dbReference type="ChEBI" id="CHEBI:59869"/>
        <dbReference type="ChEBI" id="CHEBI:77460"/>
    </reaction>
</comment>
<reference evidence="2" key="1">
    <citation type="journal article" date="2020" name="Int. J. Syst. Evol. Microbiol.">
        <title>Aquipluma nitroreducens gen. nov. sp. nov., a novel facultatively anaerobic bacterium isolated from a freshwater lake.</title>
        <authorList>
            <person name="Watanabe M."/>
            <person name="Kojima H."/>
            <person name="Fukui M."/>
        </authorList>
    </citation>
    <scope>NUCLEOTIDE SEQUENCE</scope>
    <source>
        <strain evidence="2">MeG22</strain>
    </source>
</reference>
<dbReference type="EC" id="3.4.-.-" evidence="1"/>
<dbReference type="PANTHER" id="PTHR12994">
    <property type="entry name" value="SECERNIN"/>
    <property type="match status" value="1"/>
</dbReference>
<dbReference type="AlphaFoldDB" id="A0A5K7S626"/>
<dbReference type="KEGG" id="anf:AQPE_1126"/>
<dbReference type="GO" id="GO:0006508">
    <property type="term" value="P:proteolysis"/>
    <property type="evidence" value="ECO:0007669"/>
    <property type="project" value="UniProtKB-KW"/>
</dbReference>
<dbReference type="PROSITE" id="PS51257">
    <property type="entry name" value="PROKAR_LIPOPROTEIN"/>
    <property type="match status" value="1"/>
</dbReference>
<evidence type="ECO:0000256" key="1">
    <source>
        <dbReference type="RuleBase" id="RU364089"/>
    </source>
</evidence>
<dbReference type="EMBL" id="AP018694">
    <property type="protein sequence ID" value="BBE16979.1"/>
    <property type="molecule type" value="Genomic_DNA"/>
</dbReference>
<comment type="similarity">
    <text evidence="1">Belongs to the peptidase C69 family.</text>
</comment>
<accession>A0A5K7S626</accession>